<dbReference type="GO" id="GO:0006508">
    <property type="term" value="P:proteolysis"/>
    <property type="evidence" value="ECO:0007669"/>
    <property type="project" value="UniProtKB-KW"/>
</dbReference>
<proteinExistence type="inferred from homology"/>
<organism evidence="7 8">
    <name type="scientific">Pseudofulvimonas gallinarii</name>
    <dbReference type="NCBI Taxonomy" id="634155"/>
    <lineage>
        <taxon>Bacteria</taxon>
        <taxon>Pseudomonadati</taxon>
        <taxon>Pseudomonadota</taxon>
        <taxon>Gammaproteobacteria</taxon>
        <taxon>Lysobacterales</taxon>
        <taxon>Rhodanobacteraceae</taxon>
        <taxon>Pseudofulvimonas</taxon>
    </lineage>
</organism>
<dbReference type="GO" id="GO:0043171">
    <property type="term" value="P:peptide catabolic process"/>
    <property type="evidence" value="ECO:0007669"/>
    <property type="project" value="UniProtKB-UniRule"/>
</dbReference>
<comment type="caution">
    <text evidence="7">The sequence shown here is derived from an EMBL/GenBank/DDBJ whole genome shotgun (WGS) entry which is preliminary data.</text>
</comment>
<dbReference type="GO" id="GO:0008239">
    <property type="term" value="F:dipeptidyl-peptidase activity"/>
    <property type="evidence" value="ECO:0007669"/>
    <property type="project" value="UniProtKB-UniRule"/>
</dbReference>
<dbReference type="PANTHER" id="PTHR38469:SF1">
    <property type="entry name" value="PERIPLASMIC PEPTIDASE SUBFAMILY S1B"/>
    <property type="match status" value="1"/>
</dbReference>
<protein>
    <recommendedName>
        <fullName evidence="6">Dipeptidyl-peptidase</fullName>
        <ecNumber evidence="6">3.4.14.-</ecNumber>
    </recommendedName>
</protein>
<evidence type="ECO:0000256" key="3">
    <source>
        <dbReference type="ARBA" id="ARBA00022670"/>
    </source>
</evidence>
<dbReference type="InterPro" id="IPR019500">
    <property type="entry name" value="Pep_S46"/>
</dbReference>
<feature type="chain" id="PRO_5023986302" description="Dipeptidyl-peptidase" evidence="6">
    <location>
        <begin position="23"/>
        <end position="721"/>
    </location>
</feature>
<evidence type="ECO:0000256" key="2">
    <source>
        <dbReference type="ARBA" id="ARBA00022438"/>
    </source>
</evidence>
<dbReference type="EC" id="3.4.14.-" evidence="6"/>
<accession>A0A4R3LLL1</accession>
<sequence length="721" mass="80343">MRVLPGLLLSLSLVLPAMHGHADEGMWQPAQLPDLEVQLKARGLDLEPEDLARLTEYPLGAIVGFGFCTASFVSPDGLVVTNHHCAYGAIQYNSTPERNLLADGFLAATHKDELPAEPTMRIFVTESIEDVTARITEGLDDSVTGTARHQAIDRASKAVVAECEATPGYRCDVYVFHQGLSFQLVRQLEVRDVRLVYAPASAIGKFGGDIDNWMWPRHTGDFSFLRAYVGPDGKPAAYSEDNVPYKPRHHLKVQPEGVSAGDFVMVTGYPGRTNRYRLSEEVRDAIEWQYPTTIELYQRYVDIVEGHPDAEARLKYAGNIASWNNTLKNFGGQIEGLRRADAVAVKARGEEELERWLDRNRDGERLKAGVARLREELAKARGTRERDLLFRQFSGLAMLRAGYSIERLAMERGKPDAEREYGFQQRDEARLEGFLRTIDRRFDPAVEVKLGTELLVRYARLPADQRIAELDAWLDGASTAEAISARLTALYAGSSLTDPARRLEWFAADLDAIKASDDALLRFVDALMPAWLRAEEQDKQASGNAFLYRPQYMQAMIDYNRSRNRPIYPDANNSLRVSYGTVTGYSPRDGMQYLPFTTLEGLAAKHTGEDPFDATQRQLDEIAARRHGSYADPALGSVPVNFLADLDITGGNSGSPTLNGKGELIGLAFDGNIESVSASWLFEPAITRSIHVDVRYMLWVMDVVDGAHHLLREMGLSAARR</sequence>
<evidence type="ECO:0000256" key="1">
    <source>
        <dbReference type="ARBA" id="ARBA00010491"/>
    </source>
</evidence>
<feature type="signal peptide" evidence="6">
    <location>
        <begin position="1"/>
        <end position="22"/>
    </location>
</feature>
<dbReference type="GO" id="GO:0070009">
    <property type="term" value="F:serine-type aminopeptidase activity"/>
    <property type="evidence" value="ECO:0007669"/>
    <property type="project" value="UniProtKB-UniRule"/>
</dbReference>
<name>A0A4R3LLL1_9GAMM</name>
<dbReference type="RefSeq" id="WP_205984973.1">
    <property type="nucleotide sequence ID" value="NZ_JBHLWF010000013.1"/>
</dbReference>
<keyword evidence="8" id="KW-1185">Reference proteome</keyword>
<evidence type="ECO:0000313" key="8">
    <source>
        <dbReference type="Proteomes" id="UP000294599"/>
    </source>
</evidence>
<dbReference type="SUPFAM" id="SSF50494">
    <property type="entry name" value="Trypsin-like serine proteases"/>
    <property type="match status" value="1"/>
</dbReference>
<evidence type="ECO:0000256" key="5">
    <source>
        <dbReference type="ARBA" id="ARBA00022801"/>
    </source>
</evidence>
<dbReference type="InterPro" id="IPR043504">
    <property type="entry name" value="Peptidase_S1_PA_chymotrypsin"/>
</dbReference>
<dbReference type="Pfam" id="PF10459">
    <property type="entry name" value="Peptidase_S46"/>
    <property type="match status" value="1"/>
</dbReference>
<dbReference type="Proteomes" id="UP000294599">
    <property type="component" value="Unassembled WGS sequence"/>
</dbReference>
<evidence type="ECO:0000313" key="7">
    <source>
        <dbReference type="EMBL" id="TCT00841.1"/>
    </source>
</evidence>
<evidence type="ECO:0000256" key="4">
    <source>
        <dbReference type="ARBA" id="ARBA00022729"/>
    </source>
</evidence>
<comment type="similarity">
    <text evidence="1 6">Belongs to the peptidase S46 family.</text>
</comment>
<keyword evidence="6" id="KW-0720">Serine protease</keyword>
<dbReference type="FunFam" id="2.40.10.10:FF:000102">
    <property type="entry name" value="Dipeptidyl-peptidase 7"/>
    <property type="match status" value="1"/>
</dbReference>
<comment type="function">
    <text evidence="6">Catalyzes the removal of dipeptides from the N-terminus of oligopeptides.</text>
</comment>
<dbReference type="AlphaFoldDB" id="A0A4R3LLL1"/>
<dbReference type="EMBL" id="SMAF01000002">
    <property type="protein sequence ID" value="TCT00841.1"/>
    <property type="molecule type" value="Genomic_DNA"/>
</dbReference>
<keyword evidence="5 6" id="KW-0378">Hydrolase</keyword>
<evidence type="ECO:0000256" key="6">
    <source>
        <dbReference type="RuleBase" id="RU366067"/>
    </source>
</evidence>
<reference evidence="7 8" key="1">
    <citation type="submission" date="2019-03" db="EMBL/GenBank/DDBJ databases">
        <title>Genomic Encyclopedia of Type Strains, Phase IV (KMG-IV): sequencing the most valuable type-strain genomes for metagenomic binning, comparative biology and taxonomic classification.</title>
        <authorList>
            <person name="Goeker M."/>
        </authorList>
    </citation>
    <scope>NUCLEOTIDE SEQUENCE [LARGE SCALE GENOMIC DNA]</scope>
    <source>
        <strain evidence="7 8">DSM 21944</strain>
    </source>
</reference>
<keyword evidence="4 6" id="KW-0732">Signal</keyword>
<keyword evidence="2 6" id="KW-0031">Aminopeptidase</keyword>
<dbReference type="Gene3D" id="2.40.10.10">
    <property type="entry name" value="Trypsin-like serine proteases"/>
    <property type="match status" value="1"/>
</dbReference>
<keyword evidence="3 6" id="KW-0645">Protease</keyword>
<dbReference type="PANTHER" id="PTHR38469">
    <property type="entry name" value="PERIPLASMIC PEPTIDASE SUBFAMILY S1B"/>
    <property type="match status" value="1"/>
</dbReference>
<gene>
    <name evidence="7" type="ORF">EDC25_102210</name>
</gene>
<dbReference type="InterPro" id="IPR009003">
    <property type="entry name" value="Peptidase_S1_PA"/>
</dbReference>